<comment type="caution">
    <text evidence="2">The sequence shown here is derived from an EMBL/GenBank/DDBJ whole genome shotgun (WGS) entry which is preliminary data.</text>
</comment>
<dbReference type="CDD" id="cd02619">
    <property type="entry name" value="Peptidase_C1"/>
    <property type="match status" value="1"/>
</dbReference>
<protein>
    <recommendedName>
        <fullName evidence="1">Peptidase C1A papain C-terminal domain-containing protein</fullName>
    </recommendedName>
</protein>
<reference evidence="2" key="1">
    <citation type="journal article" date="2014" name="Front. Microbiol.">
        <title>High frequency of phylogenetically diverse reductive dehalogenase-homologous genes in deep subseafloor sedimentary metagenomes.</title>
        <authorList>
            <person name="Kawai M."/>
            <person name="Futagami T."/>
            <person name="Toyoda A."/>
            <person name="Takaki Y."/>
            <person name="Nishi S."/>
            <person name="Hori S."/>
            <person name="Arai W."/>
            <person name="Tsubouchi T."/>
            <person name="Morono Y."/>
            <person name="Uchiyama I."/>
            <person name="Ito T."/>
            <person name="Fujiyama A."/>
            <person name="Inagaki F."/>
            <person name="Takami H."/>
        </authorList>
    </citation>
    <scope>NUCLEOTIDE SEQUENCE</scope>
    <source>
        <strain evidence="2">Expedition CK06-06</strain>
    </source>
</reference>
<dbReference type="EMBL" id="BART01008974">
    <property type="protein sequence ID" value="GAG60769.1"/>
    <property type="molecule type" value="Genomic_DNA"/>
</dbReference>
<proteinExistence type="predicted"/>
<organism evidence="2">
    <name type="scientific">marine sediment metagenome</name>
    <dbReference type="NCBI Taxonomy" id="412755"/>
    <lineage>
        <taxon>unclassified sequences</taxon>
        <taxon>metagenomes</taxon>
        <taxon>ecological metagenomes</taxon>
    </lineage>
</organism>
<feature type="domain" description="Peptidase C1A papain C-terminal" evidence="1">
    <location>
        <begin position="20"/>
        <end position="204"/>
    </location>
</feature>
<accession>X0YVK0</accession>
<dbReference type="GO" id="GO:0008234">
    <property type="term" value="F:cysteine-type peptidase activity"/>
    <property type="evidence" value="ECO:0007669"/>
    <property type="project" value="InterPro"/>
</dbReference>
<evidence type="ECO:0000313" key="2">
    <source>
        <dbReference type="EMBL" id="GAG60769.1"/>
    </source>
</evidence>
<dbReference type="InterPro" id="IPR038765">
    <property type="entry name" value="Papain-like_cys_pep_sf"/>
</dbReference>
<sequence>MTLTINISNPEAKKVQTSDLPTYFSWRDINNTDYTTPIKNQAPAPTCESYALCASLETLMQYQTDELFNPDLSETHLYFYAGGTYESGYVNIVDAANYLIEHGVPDEGCYPDPKRPFDYPYESVEGWENRTVKIQEWGWVDHDINSIKNALIQYGPLAICATFWTDFYYYKDGVYKHRWGEHAGGHVMTMVGYDDSEQCWIVKN</sequence>
<dbReference type="SUPFAM" id="SSF54001">
    <property type="entry name" value="Cysteine proteinases"/>
    <property type="match status" value="1"/>
</dbReference>
<dbReference type="SMART" id="SM00645">
    <property type="entry name" value="Pept_C1"/>
    <property type="match status" value="1"/>
</dbReference>
<gene>
    <name evidence="2" type="ORF">S01H4_20028</name>
</gene>
<dbReference type="InterPro" id="IPR000668">
    <property type="entry name" value="Peptidase_C1A_C"/>
</dbReference>
<name>X0YVK0_9ZZZZ</name>
<evidence type="ECO:0000259" key="1">
    <source>
        <dbReference type="SMART" id="SM00645"/>
    </source>
</evidence>
<dbReference type="Pfam" id="PF00112">
    <property type="entry name" value="Peptidase_C1"/>
    <property type="match status" value="1"/>
</dbReference>
<dbReference type="Gene3D" id="3.90.70.10">
    <property type="entry name" value="Cysteine proteinases"/>
    <property type="match status" value="1"/>
</dbReference>
<feature type="non-terminal residue" evidence="2">
    <location>
        <position position="204"/>
    </location>
</feature>
<dbReference type="GO" id="GO:0006508">
    <property type="term" value="P:proteolysis"/>
    <property type="evidence" value="ECO:0007669"/>
    <property type="project" value="InterPro"/>
</dbReference>
<dbReference type="AlphaFoldDB" id="X0YVK0"/>